<feature type="region of interest" description="Disordered" evidence="1">
    <location>
        <begin position="46"/>
        <end position="90"/>
    </location>
</feature>
<protein>
    <submittedName>
        <fullName evidence="2">Uncharacterized protein</fullName>
    </submittedName>
</protein>
<proteinExistence type="predicted"/>
<evidence type="ECO:0000313" key="2">
    <source>
        <dbReference type="EMBL" id="GEW89719.1"/>
    </source>
</evidence>
<evidence type="ECO:0000256" key="1">
    <source>
        <dbReference type="SAM" id="MobiDB-lite"/>
    </source>
</evidence>
<dbReference type="AlphaFoldDB" id="A0A699H026"/>
<dbReference type="EMBL" id="BKCJ010079203">
    <property type="protein sequence ID" value="GEW89719.1"/>
    <property type="molecule type" value="Genomic_DNA"/>
</dbReference>
<gene>
    <name evidence="2" type="ORF">Tci_261695</name>
</gene>
<comment type="caution">
    <text evidence="2">The sequence shown here is derived from an EMBL/GenBank/DDBJ whole genome shotgun (WGS) entry which is preliminary data.</text>
</comment>
<organism evidence="2">
    <name type="scientific">Tanacetum cinerariifolium</name>
    <name type="common">Dalmatian daisy</name>
    <name type="synonym">Chrysanthemum cinerariifolium</name>
    <dbReference type="NCBI Taxonomy" id="118510"/>
    <lineage>
        <taxon>Eukaryota</taxon>
        <taxon>Viridiplantae</taxon>
        <taxon>Streptophyta</taxon>
        <taxon>Embryophyta</taxon>
        <taxon>Tracheophyta</taxon>
        <taxon>Spermatophyta</taxon>
        <taxon>Magnoliopsida</taxon>
        <taxon>eudicotyledons</taxon>
        <taxon>Gunneridae</taxon>
        <taxon>Pentapetalae</taxon>
        <taxon>asterids</taxon>
        <taxon>campanulids</taxon>
        <taxon>Asterales</taxon>
        <taxon>Asteraceae</taxon>
        <taxon>Asteroideae</taxon>
        <taxon>Anthemideae</taxon>
        <taxon>Anthemidinae</taxon>
        <taxon>Tanacetum</taxon>
    </lineage>
</organism>
<accession>A0A699H026</accession>
<reference evidence="2" key="1">
    <citation type="journal article" date="2019" name="Sci. Rep.">
        <title>Draft genome of Tanacetum cinerariifolium, the natural source of mosquito coil.</title>
        <authorList>
            <person name="Yamashiro T."/>
            <person name="Shiraishi A."/>
            <person name="Satake H."/>
            <person name="Nakayama K."/>
        </authorList>
    </citation>
    <scope>NUCLEOTIDE SEQUENCE</scope>
</reference>
<feature type="compositionally biased region" description="Basic and acidic residues" evidence="1">
    <location>
        <begin position="65"/>
        <end position="87"/>
    </location>
</feature>
<name>A0A699H026_TANCI</name>
<sequence>MLWKKPVHRIGFIEYAILVGRIDTLFRLQHQYAVLDRRFDTPHPTGGYVISGSVPGQDVASRLKKTQEKDKIGSKPDKNEKRGEAGKSQKQLQWIKREILKKMQKEGPEMQTHASFIERKKIEGLFLQFDESYNVKDQSCLHIKDVTSKDLSCNSLNT</sequence>